<evidence type="ECO:0000313" key="3">
    <source>
        <dbReference type="EMBL" id="CAF3961544.1"/>
    </source>
</evidence>
<dbReference type="EMBL" id="CAJOAY010002554">
    <property type="protein sequence ID" value="CAF3961544.1"/>
    <property type="molecule type" value="Genomic_DNA"/>
</dbReference>
<keyword evidence="1" id="KW-0732">Signal</keyword>
<evidence type="ECO:0000313" key="4">
    <source>
        <dbReference type="Proteomes" id="UP000663891"/>
    </source>
</evidence>
<protein>
    <submittedName>
        <fullName evidence="2">Uncharacterized protein</fullName>
    </submittedName>
</protein>
<dbReference type="Proteomes" id="UP000663891">
    <property type="component" value="Unassembled WGS sequence"/>
</dbReference>
<dbReference type="AlphaFoldDB" id="A0A814R9H2"/>
<feature type="chain" id="PRO_5036225754" evidence="1">
    <location>
        <begin position="16"/>
        <end position="224"/>
    </location>
</feature>
<gene>
    <name evidence="3" type="ORF">OKA104_LOCUS27565</name>
    <name evidence="2" type="ORF">VCS650_LOCUS21647</name>
</gene>
<dbReference type="EMBL" id="CAJNON010000235">
    <property type="protein sequence ID" value="CAF1129470.1"/>
    <property type="molecule type" value="Genomic_DNA"/>
</dbReference>
<organism evidence="2 4">
    <name type="scientific">Adineta steineri</name>
    <dbReference type="NCBI Taxonomy" id="433720"/>
    <lineage>
        <taxon>Eukaryota</taxon>
        <taxon>Metazoa</taxon>
        <taxon>Spiralia</taxon>
        <taxon>Gnathifera</taxon>
        <taxon>Rotifera</taxon>
        <taxon>Eurotatoria</taxon>
        <taxon>Bdelloidea</taxon>
        <taxon>Adinetida</taxon>
        <taxon>Adinetidae</taxon>
        <taxon>Adineta</taxon>
    </lineage>
</organism>
<evidence type="ECO:0000313" key="2">
    <source>
        <dbReference type="EMBL" id="CAF1129470.1"/>
    </source>
</evidence>
<reference evidence="2" key="1">
    <citation type="submission" date="2021-02" db="EMBL/GenBank/DDBJ databases">
        <authorList>
            <person name="Nowell W R."/>
        </authorList>
    </citation>
    <scope>NUCLEOTIDE SEQUENCE</scope>
</reference>
<comment type="caution">
    <text evidence="2">The sequence shown here is derived from an EMBL/GenBank/DDBJ whole genome shotgun (WGS) entry which is preliminary data.</text>
</comment>
<name>A0A814R9H2_9BILA</name>
<proteinExistence type="predicted"/>
<feature type="signal peptide" evidence="1">
    <location>
        <begin position="1"/>
        <end position="15"/>
    </location>
</feature>
<evidence type="ECO:0000256" key="1">
    <source>
        <dbReference type="SAM" id="SignalP"/>
    </source>
</evidence>
<sequence>MRLLIIFLLFTIVRAQQYSCRCDCCNTGSASCSTSYVGTSIAYTCASDSCSISCALQYPSQCVTNQNGQTQGQCVGLITTTTTTTTITSGPWLGNTCSCMCCQSGSGCSPTYVGITSASQCSTTACTQACQARYPSVCPSLFLLGQTQGTCTNLITATTTTSSTTSTTSSTTTTTTISSSTTTTFLNTTSTTPSSTTSATSVTVGLGFWKYTMCMYLLWNNWMF</sequence>
<accession>A0A814R9H2</accession>
<dbReference type="Proteomes" id="UP000663881">
    <property type="component" value="Unassembled WGS sequence"/>
</dbReference>